<name>A0A4Y7S3C8_COPMI</name>
<reference evidence="1 2" key="1">
    <citation type="journal article" date="2019" name="Nat. Ecol. Evol.">
        <title>Megaphylogeny resolves global patterns of mushroom evolution.</title>
        <authorList>
            <person name="Varga T."/>
            <person name="Krizsan K."/>
            <person name="Foldi C."/>
            <person name="Dima B."/>
            <person name="Sanchez-Garcia M."/>
            <person name="Sanchez-Ramirez S."/>
            <person name="Szollosi G.J."/>
            <person name="Szarkandi J.G."/>
            <person name="Papp V."/>
            <person name="Albert L."/>
            <person name="Andreopoulos W."/>
            <person name="Angelini C."/>
            <person name="Antonin V."/>
            <person name="Barry K.W."/>
            <person name="Bougher N.L."/>
            <person name="Buchanan P."/>
            <person name="Buyck B."/>
            <person name="Bense V."/>
            <person name="Catcheside P."/>
            <person name="Chovatia M."/>
            <person name="Cooper J."/>
            <person name="Damon W."/>
            <person name="Desjardin D."/>
            <person name="Finy P."/>
            <person name="Geml J."/>
            <person name="Haridas S."/>
            <person name="Hughes K."/>
            <person name="Justo A."/>
            <person name="Karasinski D."/>
            <person name="Kautmanova I."/>
            <person name="Kiss B."/>
            <person name="Kocsube S."/>
            <person name="Kotiranta H."/>
            <person name="LaButti K.M."/>
            <person name="Lechner B.E."/>
            <person name="Liimatainen K."/>
            <person name="Lipzen A."/>
            <person name="Lukacs Z."/>
            <person name="Mihaltcheva S."/>
            <person name="Morgado L.N."/>
            <person name="Niskanen T."/>
            <person name="Noordeloos M.E."/>
            <person name="Ohm R.A."/>
            <person name="Ortiz-Santana B."/>
            <person name="Ovrebo C."/>
            <person name="Racz N."/>
            <person name="Riley R."/>
            <person name="Savchenko A."/>
            <person name="Shiryaev A."/>
            <person name="Soop K."/>
            <person name="Spirin V."/>
            <person name="Szebenyi C."/>
            <person name="Tomsovsky M."/>
            <person name="Tulloss R.E."/>
            <person name="Uehling J."/>
            <person name="Grigoriev I.V."/>
            <person name="Vagvolgyi C."/>
            <person name="Papp T."/>
            <person name="Martin F.M."/>
            <person name="Miettinen O."/>
            <person name="Hibbett D.S."/>
            <person name="Nagy L.G."/>
        </authorList>
    </citation>
    <scope>NUCLEOTIDE SEQUENCE [LARGE SCALE GENOMIC DNA]</scope>
    <source>
        <strain evidence="1 2">FP101781</strain>
    </source>
</reference>
<dbReference type="EMBL" id="QPFP01000351">
    <property type="protein sequence ID" value="TEB15595.1"/>
    <property type="molecule type" value="Genomic_DNA"/>
</dbReference>
<proteinExistence type="predicted"/>
<accession>A0A4Y7S3C8</accession>
<gene>
    <name evidence="1" type="ORF">FA13DRAFT_1721129</name>
</gene>
<evidence type="ECO:0000313" key="2">
    <source>
        <dbReference type="Proteomes" id="UP000298030"/>
    </source>
</evidence>
<sequence length="360" mass="40084">MVRPNWDEVAQSGEDGKTRLALCIAEMKTSWSLISNPFAPSSRLLPALEFTVSENPEGANCYVVMNSNAASPQDASVGLDLSVEPLVETTSPYISQILPTFIDEVDFSELTHIAINDTKSSGWDEGPWRSLCTRAYPPSALQGNSSDKITRTLGRRLLRSFSTDKSRSSAGRVKRPQIEFLSEYQIRPPRTGAPGACCTEESIASVNRAPPCKELPTYNAQGSFKRHFGSFRQFTSIEPDYSSRPKDAGLLWLSAVASLPFNYQALGHGWMFKLARRTVFIAPLHEMRHISQLEIQECLNFGQGRVSVPESQFSLGVCWDGLERYTDIEVRNSEDGVEQYMDRSLLAVRKAAMVTTLTRK</sequence>
<dbReference type="Proteomes" id="UP000298030">
    <property type="component" value="Unassembled WGS sequence"/>
</dbReference>
<keyword evidence="2" id="KW-1185">Reference proteome</keyword>
<dbReference type="AlphaFoldDB" id="A0A4Y7S3C8"/>
<comment type="caution">
    <text evidence="1">The sequence shown here is derived from an EMBL/GenBank/DDBJ whole genome shotgun (WGS) entry which is preliminary data.</text>
</comment>
<evidence type="ECO:0000313" key="1">
    <source>
        <dbReference type="EMBL" id="TEB15595.1"/>
    </source>
</evidence>
<organism evidence="1 2">
    <name type="scientific">Coprinellus micaceus</name>
    <name type="common">Glistening ink-cap mushroom</name>
    <name type="synonym">Coprinus micaceus</name>
    <dbReference type="NCBI Taxonomy" id="71717"/>
    <lineage>
        <taxon>Eukaryota</taxon>
        <taxon>Fungi</taxon>
        <taxon>Dikarya</taxon>
        <taxon>Basidiomycota</taxon>
        <taxon>Agaricomycotina</taxon>
        <taxon>Agaricomycetes</taxon>
        <taxon>Agaricomycetidae</taxon>
        <taxon>Agaricales</taxon>
        <taxon>Agaricineae</taxon>
        <taxon>Psathyrellaceae</taxon>
        <taxon>Coprinellus</taxon>
    </lineage>
</organism>
<protein>
    <submittedName>
        <fullName evidence="1">Uncharacterized protein</fullName>
    </submittedName>
</protein>